<protein>
    <submittedName>
        <fullName evidence="2">T9SS type A sorting domain-containing protein</fullName>
    </submittedName>
</protein>
<dbReference type="SUPFAM" id="SSF49384">
    <property type="entry name" value="Carbohydrate-binding domain"/>
    <property type="match status" value="1"/>
</dbReference>
<name>A0A5C7FT88_9BACT</name>
<accession>A0A5C7FT88</accession>
<evidence type="ECO:0000313" key="2">
    <source>
        <dbReference type="EMBL" id="TXF89685.1"/>
    </source>
</evidence>
<comment type="caution">
    <text evidence="2">The sequence shown here is derived from an EMBL/GenBank/DDBJ whole genome shotgun (WGS) entry which is preliminary data.</text>
</comment>
<evidence type="ECO:0000259" key="1">
    <source>
        <dbReference type="Pfam" id="PF18962"/>
    </source>
</evidence>
<organism evidence="2 3">
    <name type="scientific">Neolewinella aurantiaca</name>
    <dbReference type="NCBI Taxonomy" id="2602767"/>
    <lineage>
        <taxon>Bacteria</taxon>
        <taxon>Pseudomonadati</taxon>
        <taxon>Bacteroidota</taxon>
        <taxon>Saprospiria</taxon>
        <taxon>Saprospirales</taxon>
        <taxon>Lewinellaceae</taxon>
        <taxon>Neolewinella</taxon>
    </lineage>
</organism>
<dbReference type="OrthoDB" id="1467680at2"/>
<feature type="domain" description="Secretion system C-terminal sorting" evidence="1">
    <location>
        <begin position="619"/>
        <end position="687"/>
    </location>
</feature>
<dbReference type="InterPro" id="IPR026444">
    <property type="entry name" value="Secre_tail"/>
</dbReference>
<reference evidence="2 3" key="1">
    <citation type="submission" date="2019-08" db="EMBL/GenBank/DDBJ databases">
        <title>Lewinella sp. strain SSH13 Genome sequencing and assembly.</title>
        <authorList>
            <person name="Kim I."/>
        </authorList>
    </citation>
    <scope>NUCLEOTIDE SEQUENCE [LARGE SCALE GENOMIC DNA]</scope>
    <source>
        <strain evidence="2 3">SSH13</strain>
    </source>
</reference>
<dbReference type="Gene3D" id="2.60.40.680">
    <property type="match status" value="1"/>
</dbReference>
<dbReference type="AlphaFoldDB" id="A0A5C7FT88"/>
<gene>
    <name evidence="2" type="ORF">FUA23_09550</name>
</gene>
<dbReference type="Pfam" id="PF18962">
    <property type="entry name" value="Por_Secre_tail"/>
    <property type="match status" value="1"/>
</dbReference>
<keyword evidence="3" id="KW-1185">Reference proteome</keyword>
<proteinExistence type="predicted"/>
<sequence>MCTSVIKLITIFLITPLNFIFSQDTVHIFIPEISITTEDEGELIAVPVFIEYPGEIGGFQLGINWDPEELELDTLIFGDVILSNFYLYNQTSPSQLRIIASSDLLPFNFTESSPALFVYFKLKKFTGFIDINFDPNFRIELSRDDHTTIPHTTSNGSITYNDQQARTLFSPPTDLSPEGTTCTGLYSRGTAPLLGFDFNVDWDTTAFRLVDVGYADNPLGLRESEVAMTPTSLHLARDTSLRDTTPRLPYGVQLLELCFEPTALTSTSYLRIGRTVDPVFHLVFEDSLYSPAPYNLFPGSLYLRGEQARDTVKLEVGPPVSTNISDTLLCTSVRAKNYIDVSAFDFSVSWPEDLALAQVHYPDNEQGLVGTSLLAQSETSARFGLSPDEPVNFSLEPGTPLVELCFTGDFTPCDFYPIELAEQPDETHFDRRLLDLPGGLPLSYKLTSGYVYQEGGDALRIELETVHSDPDSSLHHVRMSTTSDVCTTDFPFLVQYDFSELGFDDVELAPEREGEFRIRRRGSPIAGAKGFALEREPGASGIRITPGEIATFTFTRRGTLDTVPIGLLPYETDTITVTREDGVTIGIPVFLTDGSIIFGLDMITGTRYFNSPQNPPLTVYPNPTSGIVNIEGLRVGSPVSVWIYDRSGSLLRRIQNPDDQVDLSGLPAGIFWLRVEQEGVRWMEKVIMVE</sequence>
<dbReference type="EMBL" id="VOXD01000012">
    <property type="protein sequence ID" value="TXF89685.1"/>
    <property type="molecule type" value="Genomic_DNA"/>
</dbReference>
<dbReference type="NCBIfam" id="TIGR04183">
    <property type="entry name" value="Por_Secre_tail"/>
    <property type="match status" value="1"/>
</dbReference>
<dbReference type="InterPro" id="IPR008965">
    <property type="entry name" value="CBM2/CBM3_carb-bd_dom_sf"/>
</dbReference>
<dbReference type="Proteomes" id="UP000321907">
    <property type="component" value="Unassembled WGS sequence"/>
</dbReference>
<evidence type="ECO:0000313" key="3">
    <source>
        <dbReference type="Proteomes" id="UP000321907"/>
    </source>
</evidence>
<dbReference type="GO" id="GO:0030246">
    <property type="term" value="F:carbohydrate binding"/>
    <property type="evidence" value="ECO:0007669"/>
    <property type="project" value="InterPro"/>
</dbReference>